<comment type="caution">
    <text evidence="2">The sequence shown here is derived from an EMBL/GenBank/DDBJ whole genome shotgun (WGS) entry which is preliminary data.</text>
</comment>
<dbReference type="InterPro" id="IPR029079">
    <property type="entry name" value="Imm43"/>
</dbReference>
<dbReference type="Pfam" id="PF15570">
    <property type="entry name" value="Imm43"/>
    <property type="match status" value="1"/>
</dbReference>
<protein>
    <recommendedName>
        <fullName evidence="1">Immunity protein 43 domain-containing protein</fullName>
    </recommendedName>
</protein>
<gene>
    <name evidence="2" type="ORF">A9HBioS_0028</name>
</gene>
<dbReference type="AlphaFoldDB" id="A0AA94ETC1"/>
<proteinExistence type="predicted"/>
<accession>A0AA94ETC1</accession>
<evidence type="ECO:0000313" key="3">
    <source>
        <dbReference type="Proteomes" id="UP000288002"/>
    </source>
</evidence>
<evidence type="ECO:0000259" key="1">
    <source>
        <dbReference type="Pfam" id="PF15570"/>
    </source>
</evidence>
<feature type="domain" description="Immunity protein 43" evidence="1">
    <location>
        <begin position="52"/>
        <end position="196"/>
    </location>
</feature>
<dbReference type="EMBL" id="MKWS01000001">
    <property type="protein sequence ID" value="RVD79504.1"/>
    <property type="molecule type" value="Genomic_DNA"/>
</dbReference>
<name>A0AA94ETC1_9PSED</name>
<evidence type="ECO:0000313" key="2">
    <source>
        <dbReference type="EMBL" id="RVD79504.1"/>
    </source>
</evidence>
<sequence length="205" mass="23594">MNYYVLSQKEAPGCPSGILYADLFDKFYADTKGVEFGFFPWYAERGKPGPRTPFPEGMVLISKDKFYDFDIRSVSKFFYVVSDEFLAACRQVEVNIVDSVKIQVLSEAGERISKKDYHAVLFEELDVRANSDPRSTFVEENSRPIRFKKLVLPDDWKLDLFKYKRLISGSDSLVCSETFKKLAEGFKGVEFNPLDSVQWSGIRRV</sequence>
<reference evidence="2 3" key="1">
    <citation type="submission" date="2016-10" db="EMBL/GenBank/DDBJ databases">
        <title>Search of new enzymes for the oxidation of sulfur compounds.</title>
        <authorList>
            <person name="Novo A."/>
            <person name="Moreira I.S."/>
            <person name="Castro P.M."/>
        </authorList>
    </citation>
    <scope>NUCLEOTIDE SEQUENCE [LARGE SCALE GENOMIC DNA]</scope>
    <source>
        <strain evidence="2 3">A9</strain>
    </source>
</reference>
<organism evidence="2 3">
    <name type="scientific">Pseudomonas koreensis</name>
    <dbReference type="NCBI Taxonomy" id="198620"/>
    <lineage>
        <taxon>Bacteria</taxon>
        <taxon>Pseudomonadati</taxon>
        <taxon>Pseudomonadota</taxon>
        <taxon>Gammaproteobacteria</taxon>
        <taxon>Pseudomonadales</taxon>
        <taxon>Pseudomonadaceae</taxon>
        <taxon>Pseudomonas</taxon>
    </lineage>
</organism>
<dbReference type="Proteomes" id="UP000288002">
    <property type="component" value="Unassembled WGS sequence"/>
</dbReference>